<dbReference type="PANTHER" id="PTHR15715">
    <property type="entry name" value="CENTROSOMAL PROTEIN OF 170 KDA"/>
    <property type="match status" value="1"/>
</dbReference>
<evidence type="ECO:0000259" key="4">
    <source>
        <dbReference type="PROSITE" id="PS50006"/>
    </source>
</evidence>
<keyword evidence="3" id="KW-0812">Transmembrane</keyword>
<dbReference type="PROSITE" id="PS50006">
    <property type="entry name" value="FHA_DOMAIN"/>
    <property type="match status" value="1"/>
</dbReference>
<proteinExistence type="predicted"/>
<feature type="compositionally biased region" description="Polar residues" evidence="2">
    <location>
        <begin position="49"/>
        <end position="63"/>
    </location>
</feature>
<accession>A0A9P8TCQ6</accession>
<dbReference type="InterPro" id="IPR051176">
    <property type="entry name" value="Cent_Immune-Sig_Mod"/>
</dbReference>
<evidence type="ECO:0000313" key="5">
    <source>
        <dbReference type="EMBL" id="KAH3673715.1"/>
    </source>
</evidence>
<dbReference type="SUPFAM" id="SSF49879">
    <property type="entry name" value="SMAD/FHA domain"/>
    <property type="match status" value="1"/>
</dbReference>
<reference evidence="5" key="1">
    <citation type="journal article" date="2021" name="Open Biol.">
        <title>Shared evolutionary footprints suggest mitochondrial oxidative damage underlies multiple complex I losses in fungi.</title>
        <authorList>
            <person name="Schikora-Tamarit M.A."/>
            <person name="Marcet-Houben M."/>
            <person name="Nosek J."/>
            <person name="Gabaldon T."/>
        </authorList>
    </citation>
    <scope>NUCLEOTIDE SEQUENCE</scope>
    <source>
        <strain evidence="5">CBS2887</strain>
    </source>
</reference>
<feature type="transmembrane region" description="Helical" evidence="3">
    <location>
        <begin position="493"/>
        <end position="513"/>
    </location>
</feature>
<evidence type="ECO:0000256" key="2">
    <source>
        <dbReference type="SAM" id="MobiDB-lite"/>
    </source>
</evidence>
<feature type="coiled-coil region" evidence="1">
    <location>
        <begin position="375"/>
        <end position="416"/>
    </location>
</feature>
<dbReference type="EMBL" id="JAEUBG010005602">
    <property type="protein sequence ID" value="KAH3673715.1"/>
    <property type="molecule type" value="Genomic_DNA"/>
</dbReference>
<dbReference type="AlphaFoldDB" id="A0A9P8TCQ6"/>
<evidence type="ECO:0000256" key="1">
    <source>
        <dbReference type="SAM" id="Coils"/>
    </source>
</evidence>
<keyword evidence="1" id="KW-0175">Coiled coil</keyword>
<dbReference type="Gene3D" id="2.60.200.20">
    <property type="match status" value="1"/>
</dbReference>
<reference evidence="5" key="2">
    <citation type="submission" date="2021-01" db="EMBL/GenBank/DDBJ databases">
        <authorList>
            <person name="Schikora-Tamarit M.A."/>
        </authorList>
    </citation>
    <scope>NUCLEOTIDE SEQUENCE</scope>
    <source>
        <strain evidence="5">CBS2887</strain>
    </source>
</reference>
<protein>
    <recommendedName>
        <fullName evidence="4">FHA domain-containing protein</fullName>
    </recommendedName>
</protein>
<dbReference type="Pfam" id="PF00498">
    <property type="entry name" value="FHA"/>
    <property type="match status" value="1"/>
</dbReference>
<keyword evidence="6" id="KW-1185">Reference proteome</keyword>
<dbReference type="SMART" id="SM00240">
    <property type="entry name" value="FHA"/>
    <property type="match status" value="1"/>
</dbReference>
<dbReference type="Proteomes" id="UP000774326">
    <property type="component" value="Unassembled WGS sequence"/>
</dbReference>
<organism evidence="5 6">
    <name type="scientific">Wickerhamomyces pijperi</name>
    <name type="common">Yeast</name>
    <name type="synonym">Pichia pijperi</name>
    <dbReference type="NCBI Taxonomy" id="599730"/>
    <lineage>
        <taxon>Eukaryota</taxon>
        <taxon>Fungi</taxon>
        <taxon>Dikarya</taxon>
        <taxon>Ascomycota</taxon>
        <taxon>Saccharomycotina</taxon>
        <taxon>Saccharomycetes</taxon>
        <taxon>Phaffomycetales</taxon>
        <taxon>Wickerhamomycetaceae</taxon>
        <taxon>Wickerhamomyces</taxon>
    </lineage>
</organism>
<dbReference type="PANTHER" id="PTHR15715:SF37">
    <property type="entry name" value="LD47843P"/>
    <property type="match status" value="1"/>
</dbReference>
<feature type="compositionally biased region" description="Polar residues" evidence="2">
    <location>
        <begin position="76"/>
        <end position="94"/>
    </location>
</feature>
<evidence type="ECO:0000256" key="3">
    <source>
        <dbReference type="SAM" id="Phobius"/>
    </source>
</evidence>
<keyword evidence="3" id="KW-1133">Transmembrane helix</keyword>
<dbReference type="InterPro" id="IPR008984">
    <property type="entry name" value="SMAD_FHA_dom_sf"/>
</dbReference>
<gene>
    <name evidence="5" type="ORF">WICPIJ_009697</name>
</gene>
<dbReference type="GO" id="GO:0005737">
    <property type="term" value="C:cytoplasm"/>
    <property type="evidence" value="ECO:0007669"/>
    <property type="project" value="TreeGrafter"/>
</dbReference>
<dbReference type="InterPro" id="IPR000253">
    <property type="entry name" value="FHA_dom"/>
</dbReference>
<dbReference type="OrthoDB" id="687730at2759"/>
<name>A0A9P8TCQ6_WICPI</name>
<sequence>MSNILQLPDLSRQATLENNSSTAAAAAANNNNTLDLPVTLDDKPKTRSRSNSKVYGRSSSLTQPLLHPPPPLPQAMIQNSKNTETSPQTQQPMNLPSIPPQISISNTNGTLGAFSNGSEVPPSHLAKIPNRSKVIFLVIATSLNETFEKKTLTVPEFPSVLKLGRPNSSQKAPNGTNGYFDSRVISREHAELYVKDGRVYIKDCNSSNGTFVNDEKLSTEMELRMEDVVNLGVDIDNDKNKHQHHRKISLFIENVLTVPIEEGIDPTSLIQDVIKKSERSIRGRDRSLNTLDAALFGDINDDIQELTAGLEQEVVSGVFLNNSNTNTNTALAQTLKTLVTQIHMENLNNLKLASIESFLLSYKEQIAKNDQLSNLSKAKKESEIAKLRAQELFNEVQSLKRALEEKESQIHKTHEIISNRELEIDGLRKSVSLKERQTKEEKNKSSVLIVNHEEEIQLLKSKINDQSTLVEELIPFKNKYNEAKIRYELNHDIFNMVVVVFLVVAAGYTTLWYH</sequence>
<evidence type="ECO:0000313" key="6">
    <source>
        <dbReference type="Proteomes" id="UP000774326"/>
    </source>
</evidence>
<comment type="caution">
    <text evidence="5">The sequence shown here is derived from an EMBL/GenBank/DDBJ whole genome shotgun (WGS) entry which is preliminary data.</text>
</comment>
<feature type="region of interest" description="Disordered" evidence="2">
    <location>
        <begin position="26"/>
        <end position="94"/>
    </location>
</feature>
<keyword evidence="3" id="KW-0472">Membrane</keyword>
<feature type="domain" description="FHA" evidence="4">
    <location>
        <begin position="161"/>
        <end position="217"/>
    </location>
</feature>